<dbReference type="Gene3D" id="2.40.420.20">
    <property type="match status" value="1"/>
</dbReference>
<dbReference type="PROSITE" id="PS50222">
    <property type="entry name" value="EF_HAND_2"/>
    <property type="match status" value="1"/>
</dbReference>
<dbReference type="InterPro" id="IPR050465">
    <property type="entry name" value="UPF0194_transport"/>
</dbReference>
<dbReference type="InterPro" id="IPR058637">
    <property type="entry name" value="YknX-like_C"/>
</dbReference>
<dbReference type="Gene3D" id="2.40.50.100">
    <property type="match status" value="1"/>
</dbReference>
<feature type="coiled-coil region" evidence="3">
    <location>
        <begin position="173"/>
        <end position="233"/>
    </location>
</feature>
<evidence type="ECO:0000256" key="1">
    <source>
        <dbReference type="ARBA" id="ARBA00004196"/>
    </source>
</evidence>
<evidence type="ECO:0000313" key="6">
    <source>
        <dbReference type="EMBL" id="TWT58146.1"/>
    </source>
</evidence>
<feature type="coiled-coil region" evidence="3">
    <location>
        <begin position="88"/>
        <end position="115"/>
    </location>
</feature>
<evidence type="ECO:0000259" key="5">
    <source>
        <dbReference type="PROSITE" id="PS50222"/>
    </source>
</evidence>
<dbReference type="Gene3D" id="2.40.30.170">
    <property type="match status" value="1"/>
</dbReference>
<dbReference type="GO" id="GO:0030313">
    <property type="term" value="C:cell envelope"/>
    <property type="evidence" value="ECO:0007669"/>
    <property type="project" value="UniProtKB-SubCell"/>
</dbReference>
<proteinExistence type="predicted"/>
<dbReference type="GO" id="GO:0005509">
    <property type="term" value="F:calcium ion binding"/>
    <property type="evidence" value="ECO:0007669"/>
    <property type="project" value="InterPro"/>
</dbReference>
<dbReference type="InterPro" id="IPR018247">
    <property type="entry name" value="EF_Hand_1_Ca_BS"/>
</dbReference>
<evidence type="ECO:0000256" key="2">
    <source>
        <dbReference type="ARBA" id="ARBA00023054"/>
    </source>
</evidence>
<feature type="compositionally biased region" description="Basic and acidic residues" evidence="4">
    <location>
        <begin position="543"/>
        <end position="568"/>
    </location>
</feature>
<accession>A0A5C5X548</accession>
<dbReference type="PRINTS" id="PR01490">
    <property type="entry name" value="RTXTOXIND"/>
</dbReference>
<dbReference type="PROSITE" id="PS00018">
    <property type="entry name" value="EF_HAND_1"/>
    <property type="match status" value="1"/>
</dbReference>
<evidence type="ECO:0000313" key="7">
    <source>
        <dbReference type="Proteomes" id="UP000317243"/>
    </source>
</evidence>
<protein>
    <submittedName>
        <fullName evidence="6">Putative efflux system component YknX</fullName>
    </submittedName>
</protein>
<dbReference type="Pfam" id="PF25989">
    <property type="entry name" value="YknX_C"/>
    <property type="match status" value="1"/>
</dbReference>
<name>A0A5C5X548_9PLAN</name>
<dbReference type="CDD" id="cd00051">
    <property type="entry name" value="EFh"/>
    <property type="match status" value="1"/>
</dbReference>
<evidence type="ECO:0000256" key="4">
    <source>
        <dbReference type="SAM" id="MobiDB-lite"/>
    </source>
</evidence>
<dbReference type="PANTHER" id="PTHR32347:SF23">
    <property type="entry name" value="BLL5650 PROTEIN"/>
    <property type="match status" value="1"/>
</dbReference>
<dbReference type="EMBL" id="SIHI01000001">
    <property type="protein sequence ID" value="TWT58146.1"/>
    <property type="molecule type" value="Genomic_DNA"/>
</dbReference>
<dbReference type="PANTHER" id="PTHR32347">
    <property type="entry name" value="EFFLUX SYSTEM COMPONENT YKNX-RELATED"/>
    <property type="match status" value="1"/>
</dbReference>
<dbReference type="Proteomes" id="UP000317243">
    <property type="component" value="Unassembled WGS sequence"/>
</dbReference>
<dbReference type="InterPro" id="IPR002048">
    <property type="entry name" value="EF_hand_dom"/>
</dbReference>
<evidence type="ECO:0000256" key="3">
    <source>
        <dbReference type="SAM" id="Coils"/>
    </source>
</evidence>
<dbReference type="AlphaFoldDB" id="A0A5C5X548"/>
<dbReference type="Gene3D" id="1.10.287.470">
    <property type="entry name" value="Helix hairpin bin"/>
    <property type="match status" value="1"/>
</dbReference>
<sequence length="574" mass="63124">MSSSSRIPSNLLTTKAVSGPFLVSLSVQGNLDSQSNVTLSSQVEGSTTIISIVPEGTLAKKGDVLCVLDSSVLREKAKQQEITVTQSKASMEQALEALKIQEKQNESDIAAAELQWELAKLDLESYIEGQYPKEEKELAGAVLLAEEELLRNEESYDFTLEQVKKGYRTQDDLEAAKLAVKQAELKLQGAEEAYKVLTAYTRKRTVAELQANSKEFERELERVKLKAKSALTQYETDVEATKLTYQVEKEQYELNLEQIEACTLTAPQNGEVVYANMSSSRRSSEPVNIEEGATIRERQAIINLPDVTQMRVDCRIHESLIGAVRKGLRTRIRIDAYPDEYFNGVVATVSSVPMAGQWPNTDLREYATEIHLNDEVEKIMKLRPGLTAQVEILVDNRPKVLQVPVQCILSIASQQFAYVVKPNGSVERRSVKIGLSNQSHVEIIDGLEEDENVVMNPRSQFADEIGELEADLSKKKDEDTANEGSPLGNSEDKAGPPNRDKAGGEKPPRNNEGAGGPPGGGDPSAIIKRLDKDGDGQISQEEAPDRLKSNFSTLDKDGDGKISKEEFAAGRPGS</sequence>
<organism evidence="6 7">
    <name type="scientific">Thalassoglobus neptunius</name>
    <dbReference type="NCBI Taxonomy" id="1938619"/>
    <lineage>
        <taxon>Bacteria</taxon>
        <taxon>Pseudomonadati</taxon>
        <taxon>Planctomycetota</taxon>
        <taxon>Planctomycetia</taxon>
        <taxon>Planctomycetales</taxon>
        <taxon>Planctomycetaceae</taxon>
        <taxon>Thalassoglobus</taxon>
    </lineage>
</organism>
<comment type="caution">
    <text evidence="6">The sequence shown here is derived from an EMBL/GenBank/DDBJ whole genome shotgun (WGS) entry which is preliminary data.</text>
</comment>
<feature type="domain" description="EF-hand" evidence="5">
    <location>
        <begin position="542"/>
        <end position="574"/>
    </location>
</feature>
<feature type="region of interest" description="Disordered" evidence="4">
    <location>
        <begin position="470"/>
        <end position="574"/>
    </location>
</feature>
<gene>
    <name evidence="6" type="primary">yknX</name>
    <name evidence="6" type="ORF">KOR42_15170</name>
</gene>
<comment type="subcellular location">
    <subcellularLocation>
        <location evidence="1">Cell envelope</location>
    </subcellularLocation>
</comment>
<dbReference type="Pfam" id="PF13202">
    <property type="entry name" value="EF-hand_5"/>
    <property type="match status" value="2"/>
</dbReference>
<dbReference type="SUPFAM" id="SSF47473">
    <property type="entry name" value="EF-hand"/>
    <property type="match status" value="1"/>
</dbReference>
<dbReference type="InterPro" id="IPR011992">
    <property type="entry name" value="EF-hand-dom_pair"/>
</dbReference>
<keyword evidence="7" id="KW-1185">Reference proteome</keyword>
<feature type="compositionally biased region" description="Basic and acidic residues" evidence="4">
    <location>
        <begin position="490"/>
        <end position="509"/>
    </location>
</feature>
<dbReference type="Gene3D" id="1.10.238.10">
    <property type="entry name" value="EF-hand"/>
    <property type="match status" value="1"/>
</dbReference>
<keyword evidence="2 3" id="KW-0175">Coiled coil</keyword>
<reference evidence="6 7" key="1">
    <citation type="submission" date="2019-02" db="EMBL/GenBank/DDBJ databases">
        <title>Deep-cultivation of Planctomycetes and their phenomic and genomic characterization uncovers novel biology.</title>
        <authorList>
            <person name="Wiegand S."/>
            <person name="Jogler M."/>
            <person name="Boedeker C."/>
            <person name="Pinto D."/>
            <person name="Vollmers J."/>
            <person name="Rivas-Marin E."/>
            <person name="Kohn T."/>
            <person name="Peeters S.H."/>
            <person name="Heuer A."/>
            <person name="Rast P."/>
            <person name="Oberbeckmann S."/>
            <person name="Bunk B."/>
            <person name="Jeske O."/>
            <person name="Meyerdierks A."/>
            <person name="Storesund J.E."/>
            <person name="Kallscheuer N."/>
            <person name="Luecker S."/>
            <person name="Lage O.M."/>
            <person name="Pohl T."/>
            <person name="Merkel B.J."/>
            <person name="Hornburger P."/>
            <person name="Mueller R.-W."/>
            <person name="Bruemmer F."/>
            <person name="Labrenz M."/>
            <person name="Spormann A.M."/>
            <person name="Op Den Camp H."/>
            <person name="Overmann J."/>
            <person name="Amann R."/>
            <person name="Jetten M.S.M."/>
            <person name="Mascher T."/>
            <person name="Medema M.H."/>
            <person name="Devos D.P."/>
            <person name="Kaster A.-K."/>
            <person name="Ovreas L."/>
            <person name="Rohde M."/>
            <person name="Galperin M.Y."/>
            <person name="Jogler C."/>
        </authorList>
    </citation>
    <scope>NUCLEOTIDE SEQUENCE [LARGE SCALE GENOMIC DNA]</scope>
    <source>
        <strain evidence="6 7">KOR42</strain>
    </source>
</reference>
<feature type="compositionally biased region" description="Gly residues" evidence="4">
    <location>
        <begin position="513"/>
        <end position="522"/>
    </location>
</feature>